<dbReference type="InParanoid" id="A0A1S3HY37"/>
<feature type="region of interest" description="Disordered" evidence="1">
    <location>
        <begin position="1"/>
        <end position="58"/>
    </location>
</feature>
<dbReference type="RefSeq" id="XP_013390942.1">
    <property type="nucleotide sequence ID" value="XM_013535488.1"/>
</dbReference>
<evidence type="ECO:0000256" key="1">
    <source>
        <dbReference type="SAM" id="MobiDB-lite"/>
    </source>
</evidence>
<organism evidence="2 3">
    <name type="scientific">Lingula anatina</name>
    <name type="common">Brachiopod</name>
    <name type="synonym">Lingula unguis</name>
    <dbReference type="NCBI Taxonomy" id="7574"/>
    <lineage>
        <taxon>Eukaryota</taxon>
        <taxon>Metazoa</taxon>
        <taxon>Spiralia</taxon>
        <taxon>Lophotrochozoa</taxon>
        <taxon>Brachiopoda</taxon>
        <taxon>Linguliformea</taxon>
        <taxon>Lingulata</taxon>
        <taxon>Lingulida</taxon>
        <taxon>Linguloidea</taxon>
        <taxon>Lingulidae</taxon>
        <taxon>Lingula</taxon>
    </lineage>
</organism>
<keyword evidence="2" id="KW-1185">Reference proteome</keyword>
<evidence type="ECO:0000313" key="2">
    <source>
        <dbReference type="Proteomes" id="UP000085678"/>
    </source>
</evidence>
<feature type="region of interest" description="Disordered" evidence="1">
    <location>
        <begin position="311"/>
        <end position="362"/>
    </location>
</feature>
<dbReference type="KEGG" id="lak:106159264"/>
<name>A0A1S3HY37_LINAN</name>
<gene>
    <name evidence="3" type="primary">LOC106159264</name>
</gene>
<feature type="compositionally biased region" description="Basic and acidic residues" evidence="1">
    <location>
        <begin position="1"/>
        <end position="27"/>
    </location>
</feature>
<accession>A0A1S3HY37</accession>
<dbReference type="Proteomes" id="UP000085678">
    <property type="component" value="Unplaced"/>
</dbReference>
<protein>
    <submittedName>
        <fullName evidence="3">Uncharacterized protein LOC106159264</fullName>
    </submittedName>
</protein>
<proteinExistence type="predicted"/>
<reference evidence="3" key="1">
    <citation type="submission" date="2025-08" db="UniProtKB">
        <authorList>
            <consortium name="RefSeq"/>
        </authorList>
    </citation>
    <scope>IDENTIFICATION</scope>
    <source>
        <tissue evidence="3">Gonads</tissue>
    </source>
</reference>
<dbReference type="OrthoDB" id="6148087at2759"/>
<sequence>MKAAYDEARCYHLQDNDSDSDGGRNDSELQVLSDGELQEDLPDLEPHRKKHKPDTQGIELCDRPHVAGAVKTGIGDVLRNQNGGAQSQSNAETKLKTCDRFVVKKNVMSGKIDSALAEKISGYLMNGIDKTEKEITMKNVLFLPPINCPRLDVVLVNQGVFNKADRETRTGDVILQNFQKSLLKGITILAKSMDKFIKAEEGEADPPSIEETKDLLSEALAILGDTSHEIDLRRRVLFRPTIDPALAQALCGDSAPVEGQLFGSNLSQRVTELKDINKVTNSVVKPSTSILGKGHYPNYKRLHSQAAPRYKLKHGTGNPFLGPSYLSPHKKAGYQSNRGKQQVQRYKPKPQYPQKQQKHQWY</sequence>
<dbReference type="PANTHER" id="PTHR34239">
    <property type="entry name" value="APPLE DOMAIN-CONTAINING PROTEIN"/>
    <property type="match status" value="1"/>
</dbReference>
<evidence type="ECO:0000313" key="3">
    <source>
        <dbReference type="RefSeq" id="XP_013390942.1"/>
    </source>
</evidence>
<dbReference type="GeneID" id="106159264"/>
<dbReference type="AlphaFoldDB" id="A0A1S3HY37"/>
<dbReference type="PANTHER" id="PTHR34239:SF2">
    <property type="entry name" value="TRANSPOSABLE ELEMENT P TRANSPOSASE_THAP9 CONSERVED DOMAIN-CONTAINING PROTEIN"/>
    <property type="match status" value="1"/>
</dbReference>